<organism evidence="1 2">
    <name type="scientific">Lactococcus phage WRP3</name>
    <dbReference type="NCBI Taxonomy" id="1560313"/>
    <lineage>
        <taxon>Viruses</taxon>
        <taxon>Duplodnaviria</taxon>
        <taxon>Heunggongvirae</taxon>
        <taxon>Uroviricota</taxon>
        <taxon>Caudoviricetes</taxon>
        <taxon>Audreyjarvisvirus</taxon>
        <taxon>Audreyjarvisvirus WRP3</taxon>
    </lineage>
</organism>
<dbReference type="RefSeq" id="YP_009147781.1">
    <property type="nucleotide sequence ID" value="NC_027341.1"/>
</dbReference>
<dbReference type="Proteomes" id="UP000032686">
    <property type="component" value="Segment"/>
</dbReference>
<gene>
    <name evidence="1" type="ORF">WRP3_124</name>
</gene>
<evidence type="ECO:0000313" key="1">
    <source>
        <dbReference type="EMBL" id="AIX12627.1"/>
    </source>
</evidence>
<dbReference type="GeneID" id="24722390"/>
<accession>A0A0D3MSX7</accession>
<reference evidence="1 2" key="1">
    <citation type="journal article" date="2015" name="Appl. Environ. Microbiol.">
        <title>Lactococcal 949 group phages recognize a carbohydrate receptor on the host cell surface.</title>
        <authorList>
            <person name="Mahony J."/>
            <person name="Randazzo W."/>
            <person name="Neve H."/>
            <person name="Settanni L."/>
            <person name="van Sinderen D."/>
        </authorList>
    </citation>
    <scope>NUCLEOTIDE SEQUENCE [LARGE SCALE GENOMIC DNA]</scope>
    <source>
        <strain evidence="1">WRP3</strain>
    </source>
</reference>
<name>A0A0D3MSX7_9CAUD</name>
<keyword evidence="2" id="KW-1185">Reference proteome</keyword>
<dbReference type="EMBL" id="KM677185">
    <property type="protein sequence ID" value="AIX12627.1"/>
    <property type="molecule type" value="Genomic_DNA"/>
</dbReference>
<sequence>MFELIGLPTEWIYSPSMCFMPDSVTLEQREHYHYYDNAEILAEDEEEITMRGICGKGLALNWSMATLDRNIAHLDYPAMFCQDCIEVMNRRKESTLAELSYLNIYAENPNEYILQALEDEMEFYQPTKDYK</sequence>
<dbReference type="KEGG" id="vg:24722390"/>
<proteinExistence type="predicted"/>
<evidence type="ECO:0000313" key="2">
    <source>
        <dbReference type="Proteomes" id="UP000032686"/>
    </source>
</evidence>
<dbReference type="OrthoDB" id="31605at10239"/>
<protein>
    <submittedName>
        <fullName evidence="1">Uncharacterized protein</fullName>
    </submittedName>
</protein>